<dbReference type="SUPFAM" id="SSF52343">
    <property type="entry name" value="Ferredoxin reductase-like, C-terminal NADP-linked domain"/>
    <property type="match status" value="1"/>
</dbReference>
<evidence type="ECO:0000256" key="11">
    <source>
        <dbReference type="SAM" id="Phobius"/>
    </source>
</evidence>
<dbReference type="Pfam" id="PF08022">
    <property type="entry name" value="FAD_binding_8"/>
    <property type="match status" value="1"/>
</dbReference>
<feature type="region of interest" description="Disordered" evidence="10">
    <location>
        <begin position="78"/>
        <end position="132"/>
    </location>
</feature>
<dbReference type="PANTHER" id="PTHR32361">
    <property type="entry name" value="FERRIC/CUPRIC REDUCTASE TRANSMEMBRANE COMPONENT"/>
    <property type="match status" value="1"/>
</dbReference>
<dbReference type="GO" id="GO:0015677">
    <property type="term" value="P:copper ion import"/>
    <property type="evidence" value="ECO:0007669"/>
    <property type="project" value="TreeGrafter"/>
</dbReference>
<proteinExistence type="inferred from homology"/>
<comment type="subcellular location">
    <subcellularLocation>
        <location evidence="1">Membrane</location>
        <topology evidence="1">Multi-pass membrane protein</topology>
    </subcellularLocation>
</comment>
<organism evidence="13 14">
    <name type="scientific">Cryoendolithus antarcticus</name>
    <dbReference type="NCBI Taxonomy" id="1507870"/>
    <lineage>
        <taxon>Eukaryota</taxon>
        <taxon>Fungi</taxon>
        <taxon>Dikarya</taxon>
        <taxon>Ascomycota</taxon>
        <taxon>Pezizomycotina</taxon>
        <taxon>Dothideomycetes</taxon>
        <taxon>Dothideomycetidae</taxon>
        <taxon>Cladosporiales</taxon>
        <taxon>Cladosporiaceae</taxon>
        <taxon>Cryoendolithus</taxon>
    </lineage>
</organism>
<evidence type="ECO:0000256" key="10">
    <source>
        <dbReference type="SAM" id="MobiDB-lite"/>
    </source>
</evidence>
<dbReference type="InParanoid" id="A0A1V8TGW7"/>
<feature type="compositionally biased region" description="Basic and acidic residues" evidence="10">
    <location>
        <begin position="92"/>
        <end position="116"/>
    </location>
</feature>
<dbReference type="GO" id="GO:0000293">
    <property type="term" value="F:ferric-chelate reductase activity"/>
    <property type="evidence" value="ECO:0007669"/>
    <property type="project" value="UniProtKB-ARBA"/>
</dbReference>
<feature type="transmembrane region" description="Helical" evidence="11">
    <location>
        <begin position="191"/>
        <end position="209"/>
    </location>
</feature>
<feature type="transmembrane region" description="Helical" evidence="11">
    <location>
        <begin position="478"/>
        <end position="499"/>
    </location>
</feature>
<feature type="transmembrane region" description="Helical" evidence="11">
    <location>
        <begin position="302"/>
        <end position="320"/>
    </location>
</feature>
<dbReference type="CDD" id="cd06186">
    <property type="entry name" value="NOX_Duox_like_FAD_NADP"/>
    <property type="match status" value="1"/>
</dbReference>
<dbReference type="AlphaFoldDB" id="A0A1V8TGW7"/>
<dbReference type="Pfam" id="PF01794">
    <property type="entry name" value="Ferric_reduct"/>
    <property type="match status" value="1"/>
</dbReference>
<dbReference type="EMBL" id="NAJO01000008">
    <property type="protein sequence ID" value="OQO10633.1"/>
    <property type="molecule type" value="Genomic_DNA"/>
</dbReference>
<dbReference type="InterPro" id="IPR039261">
    <property type="entry name" value="FNR_nucleotide-bd"/>
</dbReference>
<keyword evidence="8" id="KW-0406">Ion transport</keyword>
<dbReference type="InterPro" id="IPR013130">
    <property type="entry name" value="Fe3_Rdtase_TM_dom"/>
</dbReference>
<dbReference type="InterPro" id="IPR017927">
    <property type="entry name" value="FAD-bd_FR_type"/>
</dbReference>
<keyword evidence="7" id="KW-0560">Oxidoreductase</keyword>
<keyword evidence="9 11" id="KW-0472">Membrane</keyword>
<dbReference type="Pfam" id="PF08030">
    <property type="entry name" value="NAD_binding_6"/>
    <property type="match status" value="1"/>
</dbReference>
<evidence type="ECO:0000256" key="2">
    <source>
        <dbReference type="ARBA" id="ARBA00006278"/>
    </source>
</evidence>
<evidence type="ECO:0000256" key="7">
    <source>
        <dbReference type="ARBA" id="ARBA00023002"/>
    </source>
</evidence>
<keyword evidence="4 11" id="KW-0812">Transmembrane</keyword>
<keyword evidence="6 11" id="KW-1133">Transmembrane helix</keyword>
<dbReference type="InterPro" id="IPR013112">
    <property type="entry name" value="FAD-bd_8"/>
</dbReference>
<dbReference type="InterPro" id="IPR013121">
    <property type="entry name" value="Fe_red_NAD-bd_6"/>
</dbReference>
<evidence type="ECO:0000256" key="4">
    <source>
        <dbReference type="ARBA" id="ARBA00022692"/>
    </source>
</evidence>
<comment type="similarity">
    <text evidence="2">Belongs to the ferric reductase (FRE) family.</text>
</comment>
<evidence type="ECO:0000256" key="9">
    <source>
        <dbReference type="ARBA" id="ARBA00023136"/>
    </source>
</evidence>
<dbReference type="SFLD" id="SFLDS00052">
    <property type="entry name" value="Ferric_Reductase_Domain"/>
    <property type="match status" value="1"/>
</dbReference>
<evidence type="ECO:0000256" key="6">
    <source>
        <dbReference type="ARBA" id="ARBA00022989"/>
    </source>
</evidence>
<keyword evidence="5" id="KW-0249">Electron transport</keyword>
<name>A0A1V8TGW7_9PEZI</name>
<evidence type="ECO:0000313" key="13">
    <source>
        <dbReference type="EMBL" id="OQO10633.1"/>
    </source>
</evidence>
<feature type="compositionally biased region" description="Polar residues" evidence="10">
    <location>
        <begin position="117"/>
        <end position="132"/>
    </location>
</feature>
<evidence type="ECO:0000256" key="5">
    <source>
        <dbReference type="ARBA" id="ARBA00022982"/>
    </source>
</evidence>
<keyword evidence="14" id="KW-1185">Reference proteome</keyword>
<protein>
    <recommendedName>
        <fullName evidence="12">FAD-binding FR-type domain-containing protein</fullName>
    </recommendedName>
</protein>
<feature type="transmembrane region" description="Helical" evidence="11">
    <location>
        <begin position="42"/>
        <end position="64"/>
    </location>
</feature>
<comment type="caution">
    <text evidence="13">The sequence shown here is derived from an EMBL/GenBank/DDBJ whole genome shotgun (WGS) entry which is preliminary data.</text>
</comment>
<feature type="transmembrane region" description="Helical" evidence="11">
    <location>
        <begin position="272"/>
        <end position="290"/>
    </location>
</feature>
<accession>A0A1V8TGW7</accession>
<reference evidence="14" key="1">
    <citation type="submission" date="2017-03" db="EMBL/GenBank/DDBJ databases">
        <title>Genomes of endolithic fungi from Antarctica.</title>
        <authorList>
            <person name="Coleine C."/>
            <person name="Masonjones S."/>
            <person name="Stajich J.E."/>
        </authorList>
    </citation>
    <scope>NUCLEOTIDE SEQUENCE [LARGE SCALE GENOMIC DNA]</scope>
    <source>
        <strain evidence="14">CCFEE 5527</strain>
    </source>
</reference>
<dbReference type="GO" id="GO:0006826">
    <property type="term" value="P:iron ion transport"/>
    <property type="evidence" value="ECO:0007669"/>
    <property type="project" value="TreeGrafter"/>
</dbReference>
<keyword evidence="3" id="KW-0813">Transport</keyword>
<dbReference type="PROSITE" id="PS51384">
    <property type="entry name" value="FAD_FR"/>
    <property type="match status" value="1"/>
</dbReference>
<dbReference type="SFLD" id="SFLDG01168">
    <property type="entry name" value="Ferric_reductase_subgroup_(FRE"/>
    <property type="match status" value="1"/>
</dbReference>
<dbReference type="OrthoDB" id="17725at2759"/>
<evidence type="ECO:0000256" key="8">
    <source>
        <dbReference type="ARBA" id="ARBA00023065"/>
    </source>
</evidence>
<gene>
    <name evidence="13" type="ORF">B0A48_03931</name>
</gene>
<sequence length="614" mass="68935">MSLRARIFALEPDHEYGVTDEVGDKRHEVLQRLSAGISFTSWFILTYQIAVLGVLLVFTAWHYYDILSRTRRVQHLRHSTSKADGASGTASETDHDQLTSVHRHENARQQKEHVNTSERSSLLGSPDASQYKPTTSLRLRSLLMYQPPSTLITSRPLPENATSLLIACLLGLNAFYAAYNVSWTLPLMFVWSDRTALCFAANLPWLYLLSAKNQPLRLLTGYSYEHLNILHRRLGAWICFLALLHTGSMLAVWYYFFLPSGRSLAWFLTEKTVLLGLITLACYQILYLTSLASFRRWWYERFLGMHIVLQAAALVFLYLHHRGSRLYVGVTLTIFLMDRLVFRLLLKSRSVDAEVRVMDDGSTVMLSADWPLSKTSKVSDLLHPDINGGWEPAQHVFVTAPALGRGHILQAHPFTIASAAPSRRSGSQHAWLNLIIRAQDGFTQDLLRHAQLISSLKVRLDGPYGSSHALDMLRSSDVCLLVAGGSGIAVAYPMLWALLHEDDDTPISRRQVGLIWITHESSHLDWIGHELLDEMKQLGLHILLPPPTAKAGRPDVARLVTELLDELSRGSGCSAKTGVVVSGPDSMNRAARNECSRLAWDGRDVNVLVEKFGW</sequence>
<dbReference type="Gene3D" id="3.40.50.80">
    <property type="entry name" value="Nucleotide-binding domain of ferredoxin-NADP reductase (FNR) module"/>
    <property type="match status" value="1"/>
</dbReference>
<evidence type="ECO:0000256" key="1">
    <source>
        <dbReference type="ARBA" id="ARBA00004141"/>
    </source>
</evidence>
<feature type="transmembrane region" description="Helical" evidence="11">
    <location>
        <begin position="234"/>
        <end position="257"/>
    </location>
</feature>
<feature type="domain" description="FAD-binding FR-type" evidence="12">
    <location>
        <begin position="337"/>
        <end position="470"/>
    </location>
</feature>
<dbReference type="Proteomes" id="UP000192596">
    <property type="component" value="Unassembled WGS sequence"/>
</dbReference>
<feature type="transmembrane region" description="Helical" evidence="11">
    <location>
        <begin position="326"/>
        <end position="346"/>
    </location>
</feature>
<evidence type="ECO:0000313" key="14">
    <source>
        <dbReference type="Proteomes" id="UP000192596"/>
    </source>
</evidence>
<dbReference type="InterPro" id="IPR051410">
    <property type="entry name" value="Ferric/Cupric_Reductase"/>
</dbReference>
<dbReference type="PANTHER" id="PTHR32361:SF28">
    <property type="entry name" value="FRP1P"/>
    <property type="match status" value="1"/>
</dbReference>
<evidence type="ECO:0000256" key="3">
    <source>
        <dbReference type="ARBA" id="ARBA00022448"/>
    </source>
</evidence>
<evidence type="ECO:0000259" key="12">
    <source>
        <dbReference type="PROSITE" id="PS51384"/>
    </source>
</evidence>
<dbReference type="STRING" id="1507870.A0A1V8TGW7"/>
<dbReference type="GO" id="GO:0006879">
    <property type="term" value="P:intracellular iron ion homeostasis"/>
    <property type="evidence" value="ECO:0007669"/>
    <property type="project" value="TreeGrafter"/>
</dbReference>
<feature type="transmembrane region" description="Helical" evidence="11">
    <location>
        <begin position="161"/>
        <end position="179"/>
    </location>
</feature>
<dbReference type="GO" id="GO:0005886">
    <property type="term" value="C:plasma membrane"/>
    <property type="evidence" value="ECO:0007669"/>
    <property type="project" value="TreeGrafter"/>
</dbReference>